<dbReference type="NCBIfam" id="TIGR00278">
    <property type="entry name" value="membrane protein insertion efficiency factor YidD"/>
    <property type="match status" value="1"/>
</dbReference>
<dbReference type="Pfam" id="PF01809">
    <property type="entry name" value="YidD"/>
    <property type="match status" value="1"/>
</dbReference>
<dbReference type="PANTHER" id="PTHR33383">
    <property type="entry name" value="MEMBRANE PROTEIN INSERTION EFFICIENCY FACTOR-RELATED"/>
    <property type="match status" value="1"/>
</dbReference>
<evidence type="ECO:0000313" key="2">
    <source>
        <dbReference type="Proteomes" id="UP000525078"/>
    </source>
</evidence>
<dbReference type="EMBL" id="JAATIP010000079">
    <property type="protein sequence ID" value="KAF4377531.1"/>
    <property type="molecule type" value="Genomic_DNA"/>
</dbReference>
<proteinExistence type="inferred from homology"/>
<sequence length="87" mass="9991">MDKEVENLDVKVVLCVLKFYKSKISPILPKRCRFVPTCSEYSMEAYKKYKFVKGTLLTTWSICGCNLLGGSGFDPPRWFNEASLLEE</sequence>
<dbReference type="InterPro" id="IPR002696">
    <property type="entry name" value="Membr_insert_effic_factor_YidD"/>
</dbReference>
<evidence type="ECO:0008006" key="3">
    <source>
        <dbReference type="Google" id="ProtNLM"/>
    </source>
</evidence>
<protein>
    <recommendedName>
        <fullName evidence="3">Membrane protein insertion efficiency factor</fullName>
    </recommendedName>
</protein>
<dbReference type="PANTHER" id="PTHR33383:SF1">
    <property type="entry name" value="MEMBRANE PROTEIN INSERTION EFFICIENCY FACTOR-RELATED"/>
    <property type="match status" value="1"/>
</dbReference>
<comment type="caution">
    <text evidence="1">The sequence shown here is derived from an EMBL/GenBank/DDBJ whole genome shotgun (WGS) entry which is preliminary data.</text>
</comment>
<dbReference type="SMART" id="SM01234">
    <property type="entry name" value="Haemolytic"/>
    <property type="match status" value="1"/>
</dbReference>
<accession>A0A7J6G3G5</accession>
<gene>
    <name evidence="1" type="ORF">F8388_025022</name>
</gene>
<reference evidence="1 2" key="1">
    <citation type="journal article" date="2020" name="bioRxiv">
        <title>Sequence and annotation of 42 cannabis genomes reveals extensive copy number variation in cannabinoid synthesis and pathogen resistance genes.</title>
        <authorList>
            <person name="Mckernan K.J."/>
            <person name="Helbert Y."/>
            <person name="Kane L.T."/>
            <person name="Ebling H."/>
            <person name="Zhang L."/>
            <person name="Liu B."/>
            <person name="Eaton Z."/>
            <person name="Mclaughlin S."/>
            <person name="Kingan S."/>
            <person name="Baybayan P."/>
            <person name="Concepcion G."/>
            <person name="Jordan M."/>
            <person name="Riva A."/>
            <person name="Barbazuk W."/>
            <person name="Harkins T."/>
        </authorList>
    </citation>
    <scope>NUCLEOTIDE SEQUENCE [LARGE SCALE GENOMIC DNA]</scope>
    <source>
        <strain evidence="2">cv. Jamaican Lion 4</strain>
        <tissue evidence="1">Leaf</tissue>
    </source>
</reference>
<dbReference type="HAMAP" id="MF_00386">
    <property type="entry name" value="UPF0161_YidD"/>
    <property type="match status" value="1"/>
</dbReference>
<organism evidence="1 2">
    <name type="scientific">Cannabis sativa</name>
    <name type="common">Hemp</name>
    <name type="synonym">Marijuana</name>
    <dbReference type="NCBI Taxonomy" id="3483"/>
    <lineage>
        <taxon>Eukaryota</taxon>
        <taxon>Viridiplantae</taxon>
        <taxon>Streptophyta</taxon>
        <taxon>Embryophyta</taxon>
        <taxon>Tracheophyta</taxon>
        <taxon>Spermatophyta</taxon>
        <taxon>Magnoliopsida</taxon>
        <taxon>eudicotyledons</taxon>
        <taxon>Gunneridae</taxon>
        <taxon>Pentapetalae</taxon>
        <taxon>rosids</taxon>
        <taxon>fabids</taxon>
        <taxon>Rosales</taxon>
        <taxon>Cannabaceae</taxon>
        <taxon>Cannabis</taxon>
    </lineage>
</organism>
<evidence type="ECO:0000313" key="1">
    <source>
        <dbReference type="EMBL" id="KAF4377531.1"/>
    </source>
</evidence>
<dbReference type="Proteomes" id="UP000525078">
    <property type="component" value="Unassembled WGS sequence"/>
</dbReference>
<dbReference type="AlphaFoldDB" id="A0A7J6G3G5"/>
<name>A0A7J6G3G5_CANSA</name>